<gene>
    <name evidence="2" type="ORF">I8J30_04210</name>
</gene>
<dbReference type="PROSITE" id="PS51704">
    <property type="entry name" value="GP_PDE"/>
    <property type="match status" value="1"/>
</dbReference>
<dbReference type="Gene3D" id="3.20.20.190">
    <property type="entry name" value="Phosphatidylinositol (PI) phosphodiesterase"/>
    <property type="match status" value="1"/>
</dbReference>
<accession>A0ABS5CA06</accession>
<organism evidence="2 3">
    <name type="scientific">Paenibacillus lignilyticus</name>
    <dbReference type="NCBI Taxonomy" id="1172615"/>
    <lineage>
        <taxon>Bacteria</taxon>
        <taxon>Bacillati</taxon>
        <taxon>Bacillota</taxon>
        <taxon>Bacilli</taxon>
        <taxon>Bacillales</taxon>
        <taxon>Paenibacillaceae</taxon>
        <taxon>Paenibacillus</taxon>
    </lineage>
</organism>
<reference evidence="2 3" key="1">
    <citation type="submission" date="2021-04" db="EMBL/GenBank/DDBJ databases">
        <title>Paenibacillus sp. DLE-14 whole genome sequence.</title>
        <authorList>
            <person name="Ham Y.J."/>
        </authorList>
    </citation>
    <scope>NUCLEOTIDE SEQUENCE [LARGE SCALE GENOMIC DNA]</scope>
    <source>
        <strain evidence="2 3">DLE-14</strain>
    </source>
</reference>
<evidence type="ECO:0000313" key="3">
    <source>
        <dbReference type="Proteomes" id="UP000673394"/>
    </source>
</evidence>
<dbReference type="InterPro" id="IPR017946">
    <property type="entry name" value="PLC-like_Pdiesterase_TIM-brl"/>
</dbReference>
<proteinExistence type="predicted"/>
<dbReference type="EMBL" id="JAGKSP010000001">
    <property type="protein sequence ID" value="MBP3961903.1"/>
    <property type="molecule type" value="Genomic_DNA"/>
</dbReference>
<keyword evidence="3" id="KW-1185">Reference proteome</keyword>
<dbReference type="RefSeq" id="WP_210655639.1">
    <property type="nucleotide sequence ID" value="NZ_JAGKSP010000001.1"/>
</dbReference>
<dbReference type="CDD" id="cd08556">
    <property type="entry name" value="GDPD"/>
    <property type="match status" value="1"/>
</dbReference>
<dbReference type="SUPFAM" id="SSF51695">
    <property type="entry name" value="PLC-like phosphodiesterases"/>
    <property type="match status" value="1"/>
</dbReference>
<dbReference type="InterPro" id="IPR030395">
    <property type="entry name" value="GP_PDE_dom"/>
</dbReference>
<comment type="caution">
    <text evidence="2">The sequence shown here is derived from an EMBL/GenBank/DDBJ whole genome shotgun (WGS) entry which is preliminary data.</text>
</comment>
<feature type="domain" description="GP-PDE" evidence="1">
    <location>
        <begin position="4"/>
        <end position="234"/>
    </location>
</feature>
<name>A0ABS5CA06_9BACL</name>
<dbReference type="Pfam" id="PF03009">
    <property type="entry name" value="GDPD"/>
    <property type="match status" value="1"/>
</dbReference>
<dbReference type="PANTHER" id="PTHR46211:SF14">
    <property type="entry name" value="GLYCEROPHOSPHODIESTER PHOSPHODIESTERASE"/>
    <property type="match status" value="1"/>
</dbReference>
<protein>
    <submittedName>
        <fullName evidence="2">Glycerophosphodiester phosphodiesterase</fullName>
    </submittedName>
</protein>
<evidence type="ECO:0000313" key="2">
    <source>
        <dbReference type="EMBL" id="MBP3961903.1"/>
    </source>
</evidence>
<dbReference type="PANTHER" id="PTHR46211">
    <property type="entry name" value="GLYCEROPHOSPHORYL DIESTER PHOSPHODIESTERASE"/>
    <property type="match status" value="1"/>
</dbReference>
<evidence type="ECO:0000259" key="1">
    <source>
        <dbReference type="PROSITE" id="PS51704"/>
    </source>
</evidence>
<sequence length="240" mass="26694">MRKPLTAAHTGCGVHPDNTLASFFEAMESGAHIAEVDVHVTLGDTCVLLHDHSPALHKYTYVELNAPEVRESISPDYAEHEIATLEQILRISGTRSMLLNLDLKSTDAIDPTAKLIYRFAAQKRVFITGASDAMAAKYPDIKVMYNTPHSWFEGKGERYVEFADSVCRTARLGGYAGLNMESSTCRQEVVDRAHAEGLLVWVYTVNDPQEMKRLIGLGVDAITTRVPRLLLSINEEYKNV</sequence>
<dbReference type="Proteomes" id="UP000673394">
    <property type="component" value="Unassembled WGS sequence"/>
</dbReference>